<accession>A0A2Z4Y9U7</accession>
<dbReference type="EMBL" id="CP030760">
    <property type="protein sequence ID" value="AXA37856.1"/>
    <property type="molecule type" value="Genomic_DNA"/>
</dbReference>
<organism evidence="1 2">
    <name type="scientific">Rhizobium leguminosarum</name>
    <dbReference type="NCBI Taxonomy" id="384"/>
    <lineage>
        <taxon>Bacteria</taxon>
        <taxon>Pseudomonadati</taxon>
        <taxon>Pseudomonadota</taxon>
        <taxon>Alphaproteobacteria</taxon>
        <taxon>Hyphomicrobiales</taxon>
        <taxon>Rhizobiaceae</taxon>
        <taxon>Rhizobium/Agrobacterium group</taxon>
        <taxon>Rhizobium</taxon>
    </lineage>
</organism>
<sequence>MPRTAVIFHACFRDDGRASFRHRLSAVVVFFLVCLAGPAVAQEVLPSWNDGTAKSDIVAYVKKVTMEGGDGYVAPDERIAVFDNDGTLWTEQPFYFQLGFMLDRVKVLAPQHPEWKEKEPFKSVLAGDLGAIAKSGEKGIVELGMATHTGMTTDEFAKIVFDWFATAEHPRFKRPFNDITYLPMRELLDYLRANGFKTYIVSGGGVEFMRPITEKAYGIPPEQVIGSTITTQYEIVADVPVLRRQPKIDFIDDGPGKPVGINKFIGRRPIFVAGNSDGDYEMLRWVTGGGRPSFAMIVHHTDAKREYAYDRKSEFGRLDKALDEAAQRNWLVVDMKNDWKKVYAFEK</sequence>
<dbReference type="AlphaFoldDB" id="A0A2Z4Y9U7"/>
<dbReference type="InterPro" id="IPR036412">
    <property type="entry name" value="HAD-like_sf"/>
</dbReference>
<dbReference type="Proteomes" id="UP000251166">
    <property type="component" value="Chromosome"/>
</dbReference>
<name>A0A2Z4Y9U7_RHILE</name>
<proteinExistence type="predicted"/>
<dbReference type="Pfam" id="PF12710">
    <property type="entry name" value="HAD"/>
    <property type="match status" value="1"/>
</dbReference>
<evidence type="ECO:0000313" key="1">
    <source>
        <dbReference type="EMBL" id="AXA37856.1"/>
    </source>
</evidence>
<dbReference type="Gene3D" id="3.40.50.1000">
    <property type="entry name" value="HAD superfamily/HAD-like"/>
    <property type="match status" value="1"/>
</dbReference>
<dbReference type="InterPro" id="IPR050582">
    <property type="entry name" value="HAD-like_SerB"/>
</dbReference>
<dbReference type="InterPro" id="IPR023214">
    <property type="entry name" value="HAD_sf"/>
</dbReference>
<keyword evidence="1" id="KW-0378">Hydrolase</keyword>
<dbReference type="PANTHER" id="PTHR43344">
    <property type="entry name" value="PHOSPHOSERINE PHOSPHATASE"/>
    <property type="match status" value="1"/>
</dbReference>
<protein>
    <submittedName>
        <fullName evidence="1">Haloacid dehalogenase-like hydrolase family protein</fullName>
    </submittedName>
</protein>
<reference evidence="1 2" key="1">
    <citation type="submission" date="2018-07" db="EMBL/GenBank/DDBJ databases">
        <title>Rhizobium leguminosarum strain:ATCC 14479 Genome sequencing and assembly.</title>
        <authorList>
            <person name="Chakraborty R."/>
        </authorList>
    </citation>
    <scope>NUCLEOTIDE SEQUENCE [LARGE SCALE GENOMIC DNA]</scope>
    <source>
        <strain evidence="1 2">ATCC 14479</strain>
    </source>
</reference>
<gene>
    <name evidence="1" type="ORF">DLJ82_0236</name>
</gene>
<dbReference type="SUPFAM" id="SSF56784">
    <property type="entry name" value="HAD-like"/>
    <property type="match status" value="1"/>
</dbReference>
<evidence type="ECO:0000313" key="2">
    <source>
        <dbReference type="Proteomes" id="UP000251166"/>
    </source>
</evidence>
<dbReference type="CDD" id="cd01427">
    <property type="entry name" value="HAD_like"/>
    <property type="match status" value="1"/>
</dbReference>
<dbReference type="GO" id="GO:0016787">
    <property type="term" value="F:hydrolase activity"/>
    <property type="evidence" value="ECO:0007669"/>
    <property type="project" value="UniProtKB-KW"/>
</dbReference>